<organism evidence="8 9">
    <name type="scientific">Rhizobium herbae</name>
    <dbReference type="NCBI Taxonomy" id="508661"/>
    <lineage>
        <taxon>Bacteria</taxon>
        <taxon>Pseudomonadati</taxon>
        <taxon>Pseudomonadota</taxon>
        <taxon>Alphaproteobacteria</taxon>
        <taxon>Hyphomicrobiales</taxon>
        <taxon>Rhizobiaceae</taxon>
        <taxon>Rhizobium/Agrobacterium group</taxon>
        <taxon>Rhizobium</taxon>
    </lineage>
</organism>
<keyword evidence="6" id="KW-0843">Virulence</keyword>
<evidence type="ECO:0000256" key="7">
    <source>
        <dbReference type="ARBA" id="ARBA00023136"/>
    </source>
</evidence>
<gene>
    <name evidence="8" type="ORF">J2Z75_001368</name>
</gene>
<evidence type="ECO:0000256" key="5">
    <source>
        <dbReference type="ARBA" id="ARBA00022737"/>
    </source>
</evidence>
<name>A0ABS4EIV1_9HYPH</name>
<keyword evidence="5" id="KW-0677">Repeat</keyword>
<dbReference type="SUPFAM" id="SSF51120">
    <property type="entry name" value="beta-Roll"/>
    <property type="match status" value="6"/>
</dbReference>
<dbReference type="PRINTS" id="PR01488">
    <property type="entry name" value="RTXTOXINA"/>
</dbReference>
<evidence type="ECO:0000313" key="8">
    <source>
        <dbReference type="EMBL" id="MBP1857872.1"/>
    </source>
</evidence>
<evidence type="ECO:0000256" key="6">
    <source>
        <dbReference type="ARBA" id="ARBA00023026"/>
    </source>
</evidence>
<dbReference type="InterPro" id="IPR001343">
    <property type="entry name" value="Hemolysn_Ca-bd"/>
</dbReference>
<keyword evidence="4" id="KW-0800">Toxin</keyword>
<dbReference type="Proteomes" id="UP000823786">
    <property type="component" value="Unassembled WGS sequence"/>
</dbReference>
<evidence type="ECO:0000256" key="3">
    <source>
        <dbReference type="ARBA" id="ARBA00022525"/>
    </source>
</evidence>
<evidence type="ECO:0000256" key="1">
    <source>
        <dbReference type="ARBA" id="ARBA00004370"/>
    </source>
</evidence>
<protein>
    <submittedName>
        <fullName evidence="8">Ca2+-binding RTX toxin-like protein</fullName>
    </submittedName>
</protein>
<comment type="subcellular location">
    <subcellularLocation>
        <location evidence="1">Membrane</location>
    </subcellularLocation>
    <subcellularLocation>
        <location evidence="2">Secreted</location>
    </subcellularLocation>
</comment>
<dbReference type="EMBL" id="JAGGJV010000002">
    <property type="protein sequence ID" value="MBP1857872.1"/>
    <property type="molecule type" value="Genomic_DNA"/>
</dbReference>
<dbReference type="InterPro" id="IPR018511">
    <property type="entry name" value="Hemolysin-typ_Ca-bd_CS"/>
</dbReference>
<reference evidence="8 9" key="1">
    <citation type="submission" date="2021-03" db="EMBL/GenBank/DDBJ databases">
        <title>Genomic Encyclopedia of Type Strains, Phase IV (KMG-IV): sequencing the most valuable type-strain genomes for metagenomic binning, comparative biology and taxonomic classification.</title>
        <authorList>
            <person name="Goeker M."/>
        </authorList>
    </citation>
    <scope>NUCLEOTIDE SEQUENCE [LARGE SCALE GENOMIC DNA]</scope>
    <source>
        <strain evidence="8 9">DSM 26427</strain>
    </source>
</reference>
<keyword evidence="3" id="KW-0964">Secreted</keyword>
<dbReference type="InterPro" id="IPR050557">
    <property type="entry name" value="RTX_toxin/Mannuronan_C5-epim"/>
</dbReference>
<dbReference type="InterPro" id="IPR003995">
    <property type="entry name" value="RTX_toxin_determinant-A"/>
</dbReference>
<dbReference type="InterPro" id="IPR011049">
    <property type="entry name" value="Serralysin-like_metalloprot_C"/>
</dbReference>
<accession>A0ABS4EIV1</accession>
<dbReference type="Pfam" id="PF00353">
    <property type="entry name" value="HemolysinCabind"/>
    <property type="match status" value="8"/>
</dbReference>
<evidence type="ECO:0000256" key="4">
    <source>
        <dbReference type="ARBA" id="ARBA00022656"/>
    </source>
</evidence>
<keyword evidence="7" id="KW-0472">Membrane</keyword>
<sequence>MTTTPALWLAQKQANTTDTGTTGDDQTGIRLVALANGNFIALWESNTDDGVGSAGGTDIIGQLYDAEGNAIGGEFRANDGFFADDEGVFEASGLPNGNFAVVYEDTDVNGTSLRYNIRDANGALVATGTIATDPGANDLGDPSITVNSDGSFLVVYQEINSGANTTQTFGVIVQSDGTTVGAPISLMGASTSTNVGTQQVDADTLTNGNYVIVSRDTGTDNGLAMRIISSTGTNVLAFTNVADTVTNGDNDAAPTVAALSGGGYVVAWQNTDVNDTDLEFQIFNAAGATVGGIVTVNSGGATDNNVAPELVGLSDGGFVIVYDDNEAGTIALQRYDASGAEVGTEVIVATDGVATNSSPTISLTDDGRLMVGWTADSFSDSDVQFAIFDPRETTLNGDGTSEVITAFADGGTVNAGSGADTIFGSAFADTLNGENGNDTIHGRGGDDLIEGGFDGDTLFGDDGNDTIFAMTQAAPDDSGVGDTISGGNGNDTITGSSGGDNINGDANDDTIDGGGGADTLQGGTGNDTFIFNTGDISAGETIDGGAESDRLLVASETSFVDATLTSIEEIEFLAGSPGQTITVAAAQVGAGLAANLVVDFNATGSLDKFLVSMLSSTSVDLSQFQVQDFDPVGTENDRLIVLGDDDSETIRGTNVRDELFGVGGNDILDGGQGNDYLSGGVGSDRATYANAATGLIVNLSDAAQNTGEATGDGYNSIENLTGSAFADTLTGTNGTNSIIAGSGDDAVFGLNGSDNLFGQDGNDVLTGGTGADDLSGGAGSDRASYDTAAAGVIAALLSPAGNTGDAAGDTYTSIENLTGSNFADTLTGTNSLNSIIGGGGDDTIVGLGGDDNLFGQDGNDVLNGGVGADDLSGGNGSDRATYEDAAAGVTAALLSPATNTGEAAGDTYASIENLTGSDFNDKLTGTNGLNSIIGGSGNDTIFGLGGDDNLFGQDGNDVLIGGVGADDLSGGNGTDTASYETAAAGVVASLTTPAANTGDAADDTYSSIESLTGSAFGDTLTGNSAINVILGGNGADTLNGRAGDDTLTGGSGNDNFLFDTAVGATNVDTITDFNFVNDTIQLDNAIFNAIVGVGTLTAAQFVANASGTAADAGDRIIYETDTGKIFYDTNGNAAGGSTLIANVTAGLGITNADFFIV</sequence>
<dbReference type="PRINTS" id="PR00313">
    <property type="entry name" value="CABNDNGRPT"/>
</dbReference>
<dbReference type="PANTHER" id="PTHR38340">
    <property type="entry name" value="S-LAYER PROTEIN"/>
    <property type="match status" value="1"/>
</dbReference>
<dbReference type="RefSeq" id="WP_209849615.1">
    <property type="nucleotide sequence ID" value="NZ_JAGGJV010000002.1"/>
</dbReference>
<evidence type="ECO:0000256" key="2">
    <source>
        <dbReference type="ARBA" id="ARBA00004613"/>
    </source>
</evidence>
<dbReference type="PROSITE" id="PS00330">
    <property type="entry name" value="HEMOLYSIN_CALCIUM"/>
    <property type="match status" value="10"/>
</dbReference>
<comment type="caution">
    <text evidence="8">The sequence shown here is derived from an EMBL/GenBank/DDBJ whole genome shotgun (WGS) entry which is preliminary data.</text>
</comment>
<keyword evidence="9" id="KW-1185">Reference proteome</keyword>
<dbReference type="PANTHER" id="PTHR38340:SF1">
    <property type="entry name" value="S-LAYER PROTEIN"/>
    <property type="match status" value="1"/>
</dbReference>
<proteinExistence type="predicted"/>
<evidence type="ECO:0000313" key="9">
    <source>
        <dbReference type="Proteomes" id="UP000823786"/>
    </source>
</evidence>
<dbReference type="Gene3D" id="2.150.10.10">
    <property type="entry name" value="Serralysin-like metalloprotease, C-terminal"/>
    <property type="match status" value="6"/>
</dbReference>